<keyword evidence="4" id="KW-1185">Reference proteome</keyword>
<protein>
    <submittedName>
        <fullName evidence="3">Uncharacterized protein</fullName>
    </submittedName>
</protein>
<evidence type="ECO:0000313" key="4">
    <source>
        <dbReference type="Proteomes" id="UP000604046"/>
    </source>
</evidence>
<feature type="region of interest" description="Disordered" evidence="1">
    <location>
        <begin position="1343"/>
        <end position="1373"/>
    </location>
</feature>
<name>A0A812N3M0_9DINO</name>
<sequence>MKDTVREAEAAILAATSEAEVRRICDEAHVKIARHMLALQQDEKVSLTDLKKMAKEALEGLEASVPLPPLPACEAKKRAAQAEPAEQAESPSASKGTDFKWLFHTMGADVVSAADSIDGYTFLWAIPEWWKFRTPFAGWYSRSYQTVAKPILQEWDLGDNHALMLKLKSQVCICVSRKVALLTLNTDTAKVIRRAGYKGDRPDATSLQLPVDSATIPGCLACVACFLQNRSLTAEALKETWSLVEMFDKLCDKTGTIRLARQVEESALRVEENRILLEDWNSCTAGIGLEVIRTVTTKLFPNDRLYISLGKAVYVLCHCRSRSSFKTNEAASRATKRLLHSFTQSIELRLENTQHLLEDSCPPARRGACYHPLLKSSRLRGSTVMREALVARFARKSSGFMTTKDSEPEIGILGLVNKTSKFAHATCEEFLIRYLVKASEAVSRSTEPGDSCTRVLNWCMDSARACSFQVLSFQLQFDQTEASFIQILPDSNPCADGGTVLQALNVALQGPGLSAGAQMPKTYRELRTYRAATKSLLHSTRNLIGLLLPGFDFSWCIPENILVPHENKQRYKMSSEEKTLHSLDVSKDAYFLYDPTTGISTADFASSKQNEVLRLCFSGDEGSENFGMMLWLCHTQCICVWWPDLPHKLHRKQAAAFTAVEEGRRLIRQACKVFRSTRAPWSTSRFGRARKESRARLLAALEKQGECELLQCHLSGMARDVGCTEAEMTAEKALSLLKMHSGCVHWSGSDTVKEGRWFSWYDACVRQDRSLEARGSWHMQLMELLFQYWESGQNPYEAVENANEDDADTDAAGIRALTFKVLADGTNQDKLRSMLKIFGPDSELQTSPKGSVRQAFQLATGARVQHLLRHPTLRRIIHAIGDCVSLYHARETIKESTSFENLAYINITEAEYDETAAETMSLHCSMLCNWLARLTEVADHHRVLPWKSVLAVQDRRYAGLLQSLQKEWEFIQMLDKLSPKSKVFQAMAFTRWQSVREMLVEAESIGFDSEHQRAGLVRQVFLSACGLKADTQETALLTSLPCELAFNDLRDSEKRGQKSVYRSPPAIAAAAVKSAWKRSPLQHLQLESKDWADRESARHLKNSILAGAKQIDKELGIPMHELTHQRQCPHMTKPHELTQRLCLFVTLLAEYRQNAAVDVEALVSNVWTLRLLTACTLWKLSESEDAETRLVLQSGPWTAQFIVLETVELEDNFYYKIPLQAAVENTVTFKPTMGLLSVARGVANCEFGLLFKPEAFMTPTRFLLTHRVLEMPSSFVSAFCRLVGLNLGRCTHAERVRRLLEREGFDDAYIKEPDDVHTDDDRDDDHDAEEEVLEDLNFNVDEDQVPDQAEAAQPVPGEPLQQEHPDQEEPANDRIDIGNADLAAVAVGEGYAIPEQRAEPSFPIVYFVLFAFSSSFLFCFFFFLGGGV</sequence>
<keyword evidence="2" id="KW-0812">Transmembrane</keyword>
<accession>A0A812N3M0</accession>
<evidence type="ECO:0000256" key="1">
    <source>
        <dbReference type="SAM" id="MobiDB-lite"/>
    </source>
</evidence>
<gene>
    <name evidence="3" type="ORF">SNAT2548_LOCUS15179</name>
</gene>
<feature type="compositionally biased region" description="Basic and acidic residues" evidence="1">
    <location>
        <begin position="1361"/>
        <end position="1373"/>
    </location>
</feature>
<keyword evidence="2" id="KW-1133">Transmembrane helix</keyword>
<evidence type="ECO:0000313" key="3">
    <source>
        <dbReference type="EMBL" id="CAE7287238.1"/>
    </source>
</evidence>
<dbReference type="OrthoDB" id="420147at2759"/>
<evidence type="ECO:0000256" key="2">
    <source>
        <dbReference type="SAM" id="Phobius"/>
    </source>
</evidence>
<dbReference type="EMBL" id="CAJNDS010001890">
    <property type="protein sequence ID" value="CAE7287238.1"/>
    <property type="molecule type" value="Genomic_DNA"/>
</dbReference>
<reference evidence="3" key="1">
    <citation type="submission" date="2021-02" db="EMBL/GenBank/DDBJ databases">
        <authorList>
            <person name="Dougan E. K."/>
            <person name="Rhodes N."/>
            <person name="Thang M."/>
            <person name="Chan C."/>
        </authorList>
    </citation>
    <scope>NUCLEOTIDE SEQUENCE</scope>
</reference>
<dbReference type="Proteomes" id="UP000604046">
    <property type="component" value="Unassembled WGS sequence"/>
</dbReference>
<comment type="caution">
    <text evidence="3">The sequence shown here is derived from an EMBL/GenBank/DDBJ whole genome shotgun (WGS) entry which is preliminary data.</text>
</comment>
<proteinExistence type="predicted"/>
<feature type="transmembrane region" description="Helical" evidence="2">
    <location>
        <begin position="1404"/>
        <end position="1424"/>
    </location>
</feature>
<keyword evidence="2" id="KW-0472">Membrane</keyword>
<organism evidence="3 4">
    <name type="scientific">Symbiodinium natans</name>
    <dbReference type="NCBI Taxonomy" id="878477"/>
    <lineage>
        <taxon>Eukaryota</taxon>
        <taxon>Sar</taxon>
        <taxon>Alveolata</taxon>
        <taxon>Dinophyceae</taxon>
        <taxon>Suessiales</taxon>
        <taxon>Symbiodiniaceae</taxon>
        <taxon>Symbiodinium</taxon>
    </lineage>
</organism>